<keyword evidence="2" id="KW-0812">Transmembrane</keyword>
<evidence type="ECO:0008006" key="5">
    <source>
        <dbReference type="Google" id="ProtNLM"/>
    </source>
</evidence>
<accession>A0A316DVK6</accession>
<dbReference type="OrthoDB" id="2372411at2"/>
<dbReference type="EMBL" id="QGGL01000007">
    <property type="protein sequence ID" value="PWK13375.1"/>
    <property type="molecule type" value="Genomic_DNA"/>
</dbReference>
<dbReference type="Proteomes" id="UP000245634">
    <property type="component" value="Unassembled WGS sequence"/>
</dbReference>
<comment type="caution">
    <text evidence="3">The sequence shown here is derived from an EMBL/GenBank/DDBJ whole genome shotgun (WGS) entry which is preliminary data.</text>
</comment>
<dbReference type="Gene3D" id="3.30.1490.480">
    <property type="entry name" value="Endolytic murein transglycosylase"/>
    <property type="match status" value="1"/>
</dbReference>
<feature type="transmembrane region" description="Helical" evidence="2">
    <location>
        <begin position="121"/>
        <end position="140"/>
    </location>
</feature>
<keyword evidence="2" id="KW-0472">Membrane</keyword>
<evidence type="ECO:0000256" key="2">
    <source>
        <dbReference type="SAM" id="Phobius"/>
    </source>
</evidence>
<dbReference type="RefSeq" id="WP_109688587.1">
    <property type="nucleotide sequence ID" value="NZ_QGGL01000007.1"/>
</dbReference>
<feature type="region of interest" description="Disordered" evidence="1">
    <location>
        <begin position="168"/>
        <end position="194"/>
    </location>
</feature>
<gene>
    <name evidence="3" type="ORF">C7459_10741</name>
</gene>
<keyword evidence="2" id="KW-1133">Transmembrane helix</keyword>
<reference evidence="3 4" key="1">
    <citation type="submission" date="2018-05" db="EMBL/GenBank/DDBJ databases">
        <title>Genomic Encyclopedia of Type Strains, Phase IV (KMG-IV): sequencing the most valuable type-strain genomes for metagenomic binning, comparative biology and taxonomic classification.</title>
        <authorList>
            <person name="Goeker M."/>
        </authorList>
    </citation>
    <scope>NUCLEOTIDE SEQUENCE [LARGE SCALE GENOMIC DNA]</scope>
    <source>
        <strain evidence="3 4">DSM 18773</strain>
    </source>
</reference>
<name>A0A316DVK6_9BACL</name>
<proteinExistence type="predicted"/>
<keyword evidence="4" id="KW-1185">Reference proteome</keyword>
<sequence>MTTTIDLLKDTVGKPLKQALQDLGCPALPIGLFSEKQIAFLRESITELPADDLELERLILGAATTGKVIRSGQTPLGQSLFTVRFRVKKVACVMTWAYSHDEWTLHHVDAVQTRVREWNRLIFGGLVGSVLTALVTFLVWGTGSGDLVAEAKAKGYVVMTEQQYEEQVQSNVSDSTQQPTQLDKSAGGQQSSRSDKAATLSFTLQDGAPLDDLTSYLQDIGLIQDKAAFNQVLTTRGVDTLIKPQTYTFTKGMSLEEILSVLQN</sequence>
<dbReference type="AlphaFoldDB" id="A0A316DVK6"/>
<feature type="compositionally biased region" description="Polar residues" evidence="1">
    <location>
        <begin position="168"/>
        <end position="192"/>
    </location>
</feature>
<evidence type="ECO:0000313" key="4">
    <source>
        <dbReference type="Proteomes" id="UP000245634"/>
    </source>
</evidence>
<organism evidence="3 4">
    <name type="scientific">Tumebacillus permanentifrigoris</name>
    <dbReference type="NCBI Taxonomy" id="378543"/>
    <lineage>
        <taxon>Bacteria</taxon>
        <taxon>Bacillati</taxon>
        <taxon>Bacillota</taxon>
        <taxon>Bacilli</taxon>
        <taxon>Bacillales</taxon>
        <taxon>Alicyclobacillaceae</taxon>
        <taxon>Tumebacillus</taxon>
    </lineage>
</organism>
<evidence type="ECO:0000313" key="3">
    <source>
        <dbReference type="EMBL" id="PWK13375.1"/>
    </source>
</evidence>
<protein>
    <recommendedName>
        <fullName evidence="5">YceG-like family protein</fullName>
    </recommendedName>
</protein>
<evidence type="ECO:0000256" key="1">
    <source>
        <dbReference type="SAM" id="MobiDB-lite"/>
    </source>
</evidence>